<keyword evidence="2" id="KW-1185">Reference proteome</keyword>
<dbReference type="STRING" id="80966.ENSAPOP00000008164"/>
<dbReference type="InterPro" id="IPR027417">
    <property type="entry name" value="P-loop_NTPase"/>
</dbReference>
<protein>
    <submittedName>
        <fullName evidence="1">Nuclear GTPase SLIP-GC-like</fullName>
    </submittedName>
</protein>
<dbReference type="Ensembl" id="ENSAPOT00000003727.1">
    <property type="protein sequence ID" value="ENSAPOP00000026438.1"/>
    <property type="gene ID" value="ENSAPOG00000010253.1"/>
</dbReference>
<dbReference type="SUPFAM" id="SSF52540">
    <property type="entry name" value="P-loop containing nucleoside triphosphate hydrolases"/>
    <property type="match status" value="1"/>
</dbReference>
<dbReference type="Gene3D" id="3.40.50.300">
    <property type="entry name" value="P-loop containing nucleotide triphosphate hydrolases"/>
    <property type="match status" value="1"/>
</dbReference>
<dbReference type="GeneTree" id="ENSGT00390000007091"/>
<proteinExistence type="predicted"/>
<dbReference type="PANTHER" id="PTHR47308">
    <property type="entry name" value="NUCLEAR GTPASE SLIP-GC"/>
    <property type="match status" value="1"/>
</dbReference>
<dbReference type="Proteomes" id="UP000257200">
    <property type="component" value="Unplaced"/>
</dbReference>
<reference evidence="1" key="1">
    <citation type="submission" date="2025-05" db="UniProtKB">
        <authorList>
            <consortium name="Ensembl"/>
        </authorList>
    </citation>
    <scope>IDENTIFICATION</scope>
</reference>
<organism evidence="1 2">
    <name type="scientific">Acanthochromis polyacanthus</name>
    <name type="common">spiny chromis</name>
    <dbReference type="NCBI Taxonomy" id="80966"/>
    <lineage>
        <taxon>Eukaryota</taxon>
        <taxon>Metazoa</taxon>
        <taxon>Chordata</taxon>
        <taxon>Craniata</taxon>
        <taxon>Vertebrata</taxon>
        <taxon>Euteleostomi</taxon>
        <taxon>Actinopterygii</taxon>
        <taxon>Neopterygii</taxon>
        <taxon>Teleostei</taxon>
        <taxon>Neoteleostei</taxon>
        <taxon>Acanthomorphata</taxon>
        <taxon>Ovalentaria</taxon>
        <taxon>Pomacentridae</taxon>
        <taxon>Acanthochromis</taxon>
    </lineage>
</organism>
<sequence>MKQFLRNADEEQGDDEDHRDFVEKLSAVYGEEWKRKSPDNLLDIKYFSEIKEIFQSQRKTLTCGSAKELSAQLVKYTRSVSRHGEVTRYYWPLVKCVTVRVPNNDLLQHVTLVDLPGSGDWNKSRAKMWKRIVGDCSTVWIVTEINRAVAEEEPWEILMSTCSLMGNSGQCQRIHFICTKSDYIEDPDDDADVRAHIVQRNVTAKEEVIKRYGSLNQVKKHFRDDCFKVFTVSSTEFLKRKRLNPEDTEIPKLQDFLKDLNNCHSETLNYVTGAYGILCLMHGANSTEGTEKKADVCAELEKNLNHQLGQVKKAVEDAHKAFETRLIEGVEKSQSSCERSMNSFLDRTAYGTLKCVVQKDGVHKTTKGKQINLNVKLASCLTDSIDEEFRKTFPNEEKCGSFNGVISSFSLDTERLLKENQSLKLQLIFLKMEEEQIKTKLNKIIRERKKTIYNSLTETIEERMLDCYKRAAEFSGPDSLKYMRDILLEHVRVSKDMMFEEAKAAMLKLLNDLKEEILKILQETMRESTELSLKTDDNSIPDVPTELEMVKRYFHELKRSSKELECTF</sequence>
<dbReference type="Ensembl" id="ENSAPOT00000003700.1">
    <property type="protein sequence ID" value="ENSAPOP00000008164.1"/>
    <property type="gene ID" value="ENSAPOG00000010253.1"/>
</dbReference>
<accession>A0A3Q1EVP8</accession>
<evidence type="ECO:0000313" key="2">
    <source>
        <dbReference type="Proteomes" id="UP000257200"/>
    </source>
</evidence>
<dbReference type="PANTHER" id="PTHR47308:SF1">
    <property type="entry name" value="NUCLEAR GTPASE SLIP-GC"/>
    <property type="match status" value="1"/>
</dbReference>
<name>A0A3Q1EVP8_9TELE</name>
<dbReference type="AlphaFoldDB" id="A0A3Q1EVP8"/>
<dbReference type="InterPro" id="IPR053082">
    <property type="entry name" value="Nuclear_GTPase_SLIP-GC"/>
</dbReference>
<dbReference type="GO" id="GO:0003924">
    <property type="term" value="F:GTPase activity"/>
    <property type="evidence" value="ECO:0007669"/>
    <property type="project" value="TreeGrafter"/>
</dbReference>
<evidence type="ECO:0000313" key="1">
    <source>
        <dbReference type="Ensembl" id="ENSAPOP00000008164.1"/>
    </source>
</evidence>